<dbReference type="Proteomes" id="UP001345963">
    <property type="component" value="Unassembled WGS sequence"/>
</dbReference>
<reference evidence="8 9" key="1">
    <citation type="submission" date="2021-07" db="EMBL/GenBank/DDBJ databases">
        <authorList>
            <person name="Palmer J.M."/>
        </authorList>
    </citation>
    <scope>NUCLEOTIDE SEQUENCE [LARGE SCALE GENOMIC DNA]</scope>
    <source>
        <strain evidence="8 9">AT_MEX2019</strain>
        <tissue evidence="8">Muscle</tissue>
    </source>
</reference>
<evidence type="ECO:0000256" key="6">
    <source>
        <dbReference type="SAM" id="Coils"/>
    </source>
</evidence>
<organism evidence="8 9">
    <name type="scientific">Ataeniobius toweri</name>
    <dbReference type="NCBI Taxonomy" id="208326"/>
    <lineage>
        <taxon>Eukaryota</taxon>
        <taxon>Metazoa</taxon>
        <taxon>Chordata</taxon>
        <taxon>Craniata</taxon>
        <taxon>Vertebrata</taxon>
        <taxon>Euteleostomi</taxon>
        <taxon>Actinopterygii</taxon>
        <taxon>Neopterygii</taxon>
        <taxon>Teleostei</taxon>
        <taxon>Neoteleostei</taxon>
        <taxon>Acanthomorphata</taxon>
        <taxon>Ovalentaria</taxon>
        <taxon>Atherinomorphae</taxon>
        <taxon>Cyprinodontiformes</taxon>
        <taxon>Goodeidae</taxon>
        <taxon>Ataeniobius</taxon>
    </lineage>
</organism>
<keyword evidence="5" id="KW-0378">Hydrolase</keyword>
<keyword evidence="2 5" id="KW-0964">Secreted</keyword>
<keyword evidence="9" id="KW-1185">Reference proteome</keyword>
<evidence type="ECO:0000313" key="9">
    <source>
        <dbReference type="Proteomes" id="UP001345963"/>
    </source>
</evidence>
<protein>
    <recommendedName>
        <fullName evidence="5">Phospholipase A2</fullName>
        <ecNumber evidence="5">3.1.1.4</ecNumber>
    </recommendedName>
</protein>
<dbReference type="PROSITE" id="PS00119">
    <property type="entry name" value="PA2_ASP"/>
    <property type="match status" value="1"/>
</dbReference>
<evidence type="ECO:0000256" key="4">
    <source>
        <dbReference type="RuleBase" id="RU003654"/>
    </source>
</evidence>
<evidence type="ECO:0000256" key="1">
    <source>
        <dbReference type="ARBA" id="ARBA00004613"/>
    </source>
</evidence>
<keyword evidence="6" id="KW-0175">Coiled coil</keyword>
<gene>
    <name evidence="8" type="ORF">ATANTOWER_015694</name>
</gene>
<evidence type="ECO:0000256" key="5">
    <source>
        <dbReference type="RuleBase" id="RU361236"/>
    </source>
</evidence>
<name>A0ABU7BFU7_9TELE</name>
<keyword evidence="5" id="KW-0106">Calcium</keyword>
<evidence type="ECO:0000313" key="8">
    <source>
        <dbReference type="EMBL" id="MED6249531.1"/>
    </source>
</evidence>
<dbReference type="PRINTS" id="PR00389">
    <property type="entry name" value="PHPHLIPASEA2"/>
</dbReference>
<dbReference type="InterPro" id="IPR033112">
    <property type="entry name" value="PLA2_Asp_AS"/>
</dbReference>
<keyword evidence="3" id="KW-1015">Disulfide bond</keyword>
<dbReference type="PANTHER" id="PTHR11716:SF4">
    <property type="entry name" value="GROUP 10 SECRETORY PHOSPHOLIPASE A2"/>
    <property type="match status" value="1"/>
</dbReference>
<feature type="domain" description="Phospholipase A2-like central" evidence="7">
    <location>
        <begin position="69"/>
        <end position="184"/>
    </location>
</feature>
<proteinExistence type="inferred from homology"/>
<comment type="similarity">
    <text evidence="4">Belongs to the phospholipase A2 family.</text>
</comment>
<evidence type="ECO:0000259" key="7">
    <source>
        <dbReference type="SMART" id="SM00085"/>
    </source>
</evidence>
<evidence type="ECO:0000256" key="3">
    <source>
        <dbReference type="ARBA" id="ARBA00023157"/>
    </source>
</evidence>
<dbReference type="CDD" id="cd00125">
    <property type="entry name" value="PLA2c"/>
    <property type="match status" value="1"/>
</dbReference>
<dbReference type="EMBL" id="JAHUTI010052426">
    <property type="protein sequence ID" value="MED6249531.1"/>
    <property type="molecule type" value="Genomic_DNA"/>
</dbReference>
<keyword evidence="5" id="KW-0443">Lipid metabolism</keyword>
<dbReference type="InterPro" id="IPR036444">
    <property type="entry name" value="PLipase_A2_dom_sf"/>
</dbReference>
<accession>A0ABU7BFU7</accession>
<comment type="caution">
    <text evidence="8">The sequence shown here is derived from an EMBL/GenBank/DDBJ whole genome shotgun (WGS) entry which is preliminary data.</text>
</comment>
<evidence type="ECO:0000256" key="2">
    <source>
        <dbReference type="ARBA" id="ARBA00022525"/>
    </source>
</evidence>
<dbReference type="Gene3D" id="1.20.90.10">
    <property type="entry name" value="Phospholipase A2 domain"/>
    <property type="match status" value="1"/>
</dbReference>
<comment type="cofactor">
    <cofactor evidence="5">
        <name>Ca(2+)</name>
        <dbReference type="ChEBI" id="CHEBI:29108"/>
    </cofactor>
</comment>
<dbReference type="Pfam" id="PF00068">
    <property type="entry name" value="Phospholip_A2_1"/>
    <property type="match status" value="1"/>
</dbReference>
<dbReference type="InterPro" id="IPR033113">
    <property type="entry name" value="PLA2_histidine"/>
</dbReference>
<feature type="coiled-coil region" evidence="6">
    <location>
        <begin position="130"/>
        <end position="164"/>
    </location>
</feature>
<dbReference type="InterPro" id="IPR001211">
    <property type="entry name" value="PLA2"/>
</dbReference>
<comment type="catalytic activity">
    <reaction evidence="5">
        <text>a 1,2-diacyl-sn-glycero-3-phosphocholine + H2O = a 1-acyl-sn-glycero-3-phosphocholine + a fatty acid + H(+)</text>
        <dbReference type="Rhea" id="RHEA:15801"/>
        <dbReference type="ChEBI" id="CHEBI:15377"/>
        <dbReference type="ChEBI" id="CHEBI:15378"/>
        <dbReference type="ChEBI" id="CHEBI:28868"/>
        <dbReference type="ChEBI" id="CHEBI:57643"/>
        <dbReference type="ChEBI" id="CHEBI:58168"/>
        <dbReference type="EC" id="3.1.1.4"/>
    </reaction>
</comment>
<comment type="subcellular location">
    <subcellularLocation>
        <location evidence="1 5">Secreted</location>
    </subcellularLocation>
</comment>
<dbReference type="SUPFAM" id="SSF48619">
    <property type="entry name" value="Phospholipase A2, PLA2"/>
    <property type="match status" value="1"/>
</dbReference>
<dbReference type="EC" id="3.1.1.4" evidence="5"/>
<sequence>MMMLTRLFQQPLKKAFPLLCTQTVVAQEASLSRFSCLLHVVMIFYRILLLLSVAAGPVTAHGSQRTKRGLLELAGAIKCSTGRSALAYMMYGCYCGLGGQGWPRDKTDWCCHKHDCCYGDAEHLGCHTKMAQYNWTCEDSKAECEDLEDKCEKLLCKCDREAAKCLRKAPFIRKYAVWPDFMCGYDHPTCNIY</sequence>
<dbReference type="PANTHER" id="PTHR11716">
    <property type="entry name" value="PHOSPHOLIPASE A2 FAMILY MEMBER"/>
    <property type="match status" value="1"/>
</dbReference>
<dbReference type="InterPro" id="IPR016090">
    <property type="entry name" value="PLA2-like_dom"/>
</dbReference>
<dbReference type="SMART" id="SM00085">
    <property type="entry name" value="PA2c"/>
    <property type="match status" value="1"/>
</dbReference>
<dbReference type="PROSITE" id="PS00118">
    <property type="entry name" value="PA2_HIS"/>
    <property type="match status" value="1"/>
</dbReference>